<dbReference type="PANTHER" id="PTHR43818:SF11">
    <property type="entry name" value="BCDNA.GH03377"/>
    <property type="match status" value="1"/>
</dbReference>
<dbReference type="SUPFAM" id="SSF51735">
    <property type="entry name" value="NAD(P)-binding Rossmann-fold domains"/>
    <property type="match status" value="1"/>
</dbReference>
<dbReference type="Gene3D" id="3.30.360.10">
    <property type="entry name" value="Dihydrodipicolinate Reductase, domain 2"/>
    <property type="match status" value="1"/>
</dbReference>
<name>A0ABS7S6L0_9MICO</name>
<reference evidence="5 6" key="1">
    <citation type="submission" date="2021-04" db="EMBL/GenBank/DDBJ databases">
        <title>Ruania sp. nov., isolated from sandy soil of mangrove forest.</title>
        <authorList>
            <person name="Ge X."/>
            <person name="Huang R."/>
            <person name="Liu W."/>
        </authorList>
    </citation>
    <scope>NUCLEOTIDE SEQUENCE [LARGE SCALE GENOMIC DNA]</scope>
    <source>
        <strain evidence="5 6">N2-46</strain>
    </source>
</reference>
<keyword evidence="2" id="KW-0520">NAD</keyword>
<dbReference type="Pfam" id="PF01408">
    <property type="entry name" value="GFO_IDH_MocA"/>
    <property type="match status" value="1"/>
</dbReference>
<keyword evidence="6" id="KW-1185">Reference proteome</keyword>
<accession>A0ABS7S6L0</accession>
<proteinExistence type="predicted"/>
<evidence type="ECO:0000313" key="6">
    <source>
        <dbReference type="Proteomes" id="UP000826651"/>
    </source>
</evidence>
<evidence type="ECO:0000256" key="1">
    <source>
        <dbReference type="ARBA" id="ARBA00023002"/>
    </source>
</evidence>
<organism evidence="5 6">
    <name type="scientific">Occultella gossypii</name>
    <dbReference type="NCBI Taxonomy" id="2800820"/>
    <lineage>
        <taxon>Bacteria</taxon>
        <taxon>Bacillati</taxon>
        <taxon>Actinomycetota</taxon>
        <taxon>Actinomycetes</taxon>
        <taxon>Micrococcales</taxon>
        <taxon>Ruaniaceae</taxon>
        <taxon>Occultella</taxon>
    </lineage>
</organism>
<dbReference type="InterPro" id="IPR050463">
    <property type="entry name" value="Gfo/Idh/MocA_oxidrdct_glycsds"/>
</dbReference>
<dbReference type="Pfam" id="PF22725">
    <property type="entry name" value="GFO_IDH_MocA_C3"/>
    <property type="match status" value="1"/>
</dbReference>
<dbReference type="InterPro" id="IPR055170">
    <property type="entry name" value="GFO_IDH_MocA-like_dom"/>
</dbReference>
<keyword evidence="1" id="KW-0560">Oxidoreductase</keyword>
<sequence length="338" mass="36007">MAAEKVRVAVVGAGAFGQAHLRAYAELERADVVWVCDPDVDAARRAAAEFDVPNVASDLENVLADDGVHLVDLVTPVALHAPQATAALEAGRSVVCEKPMALDLTEALALADVAASSAGELLVKYHQRFDPVHERMRDLLAEGTHGTGLVAHIEILGDHLAALRSREHWRGDPLLTGGGCLFESGSHLIDLAHFWFGPAARVTATTHQLAAANPDKGEDTATLVVQFVNGAVVTLVGFWGAPGWDWRKEVFTSHQARLSVETGASNALRLRGGDGTDQVLAVEEDWFARSVRRSLAHALACAAGDVRPQVSVDDALASMRTLDAAYRSAREGRTVELA</sequence>
<dbReference type="Gene3D" id="3.40.50.720">
    <property type="entry name" value="NAD(P)-binding Rossmann-like Domain"/>
    <property type="match status" value="1"/>
</dbReference>
<dbReference type="InterPro" id="IPR000683">
    <property type="entry name" value="Gfo/Idh/MocA-like_OxRdtase_N"/>
</dbReference>
<dbReference type="SUPFAM" id="SSF55347">
    <property type="entry name" value="Glyceraldehyde-3-phosphate dehydrogenase-like, C-terminal domain"/>
    <property type="match status" value="1"/>
</dbReference>
<dbReference type="EMBL" id="JAGSHT010000005">
    <property type="protein sequence ID" value="MBZ2195508.1"/>
    <property type="molecule type" value="Genomic_DNA"/>
</dbReference>
<dbReference type="PANTHER" id="PTHR43818">
    <property type="entry name" value="BCDNA.GH03377"/>
    <property type="match status" value="1"/>
</dbReference>
<evidence type="ECO:0000259" key="3">
    <source>
        <dbReference type="Pfam" id="PF01408"/>
    </source>
</evidence>
<evidence type="ECO:0000313" key="5">
    <source>
        <dbReference type="EMBL" id="MBZ2195508.1"/>
    </source>
</evidence>
<dbReference type="Proteomes" id="UP000826651">
    <property type="component" value="Unassembled WGS sequence"/>
</dbReference>
<feature type="domain" description="GFO/IDH/MocA-like oxidoreductase" evidence="4">
    <location>
        <begin position="134"/>
        <end position="253"/>
    </location>
</feature>
<dbReference type="InterPro" id="IPR036291">
    <property type="entry name" value="NAD(P)-bd_dom_sf"/>
</dbReference>
<protein>
    <submittedName>
        <fullName evidence="5">Gfo/Idh/MocA family oxidoreductase</fullName>
    </submittedName>
</protein>
<comment type="caution">
    <text evidence="5">The sequence shown here is derived from an EMBL/GenBank/DDBJ whole genome shotgun (WGS) entry which is preliminary data.</text>
</comment>
<gene>
    <name evidence="5" type="ORF">KCQ71_05045</name>
</gene>
<dbReference type="RefSeq" id="WP_223403518.1">
    <property type="nucleotide sequence ID" value="NZ_JAGSHT010000005.1"/>
</dbReference>
<evidence type="ECO:0000256" key="2">
    <source>
        <dbReference type="ARBA" id="ARBA00023027"/>
    </source>
</evidence>
<evidence type="ECO:0000259" key="4">
    <source>
        <dbReference type="Pfam" id="PF22725"/>
    </source>
</evidence>
<feature type="domain" description="Gfo/Idh/MocA-like oxidoreductase N-terminal" evidence="3">
    <location>
        <begin position="6"/>
        <end position="123"/>
    </location>
</feature>